<sequence length="93" mass="10588">MPASLAPELWNKQSLFLSLGYLAANKRHIAEELRAVSALTGNSTVLNLLSRVPIPPILHKLHNRLFDARWNSYRLRTPRQQPLLIIIAKRIPS</sequence>
<evidence type="ECO:0000313" key="1">
    <source>
        <dbReference type="Proteomes" id="UP000036681"/>
    </source>
</evidence>
<reference evidence="2" key="1">
    <citation type="submission" date="2017-02" db="UniProtKB">
        <authorList>
            <consortium name="WormBaseParasite"/>
        </authorList>
    </citation>
    <scope>IDENTIFICATION</scope>
</reference>
<dbReference type="AlphaFoldDB" id="A0A0M3IPM4"/>
<evidence type="ECO:0000313" key="2">
    <source>
        <dbReference type="WBParaSite" id="ALUE_0002070201-mRNA-1"/>
    </source>
</evidence>
<name>A0A0M3IPM4_ASCLU</name>
<dbReference type="WBParaSite" id="ALUE_0002070201-mRNA-1">
    <property type="protein sequence ID" value="ALUE_0002070201-mRNA-1"/>
    <property type="gene ID" value="ALUE_0002070201"/>
</dbReference>
<accession>A0A0M3IPM4</accession>
<protein>
    <submittedName>
        <fullName evidence="2">SAM-dependent methyltransferase</fullName>
    </submittedName>
</protein>
<proteinExistence type="predicted"/>
<organism evidence="1 2">
    <name type="scientific">Ascaris lumbricoides</name>
    <name type="common">Giant roundworm</name>
    <dbReference type="NCBI Taxonomy" id="6252"/>
    <lineage>
        <taxon>Eukaryota</taxon>
        <taxon>Metazoa</taxon>
        <taxon>Ecdysozoa</taxon>
        <taxon>Nematoda</taxon>
        <taxon>Chromadorea</taxon>
        <taxon>Rhabditida</taxon>
        <taxon>Spirurina</taxon>
        <taxon>Ascaridomorpha</taxon>
        <taxon>Ascaridoidea</taxon>
        <taxon>Ascarididae</taxon>
        <taxon>Ascaris</taxon>
    </lineage>
</organism>
<keyword evidence="1" id="KW-1185">Reference proteome</keyword>
<dbReference type="Proteomes" id="UP000036681">
    <property type="component" value="Unplaced"/>
</dbReference>